<dbReference type="SMART" id="SM00895">
    <property type="entry name" value="FCD"/>
    <property type="match status" value="1"/>
</dbReference>
<dbReference type="SUPFAM" id="SSF46785">
    <property type="entry name" value="Winged helix' DNA-binding domain"/>
    <property type="match status" value="1"/>
</dbReference>
<dbReference type="CDD" id="cd07377">
    <property type="entry name" value="WHTH_GntR"/>
    <property type="match status" value="1"/>
</dbReference>
<evidence type="ECO:0000259" key="4">
    <source>
        <dbReference type="PROSITE" id="PS50949"/>
    </source>
</evidence>
<evidence type="ECO:0000313" key="5">
    <source>
        <dbReference type="EMBL" id="MBC8573097.1"/>
    </source>
</evidence>
<dbReference type="Gene3D" id="1.20.120.530">
    <property type="entry name" value="GntR ligand-binding domain-like"/>
    <property type="match status" value="1"/>
</dbReference>
<dbReference type="InterPro" id="IPR036390">
    <property type="entry name" value="WH_DNA-bd_sf"/>
</dbReference>
<dbReference type="PANTHER" id="PTHR43537:SF5">
    <property type="entry name" value="UXU OPERON TRANSCRIPTIONAL REGULATOR"/>
    <property type="match status" value="1"/>
</dbReference>
<dbReference type="SMART" id="SM00345">
    <property type="entry name" value="HTH_GNTR"/>
    <property type="match status" value="1"/>
</dbReference>
<name>A0ABR7N9M1_9FIRM</name>
<evidence type="ECO:0000313" key="6">
    <source>
        <dbReference type="Proteomes" id="UP000657421"/>
    </source>
</evidence>
<dbReference type="Gene3D" id="1.10.10.10">
    <property type="entry name" value="Winged helix-like DNA-binding domain superfamily/Winged helix DNA-binding domain"/>
    <property type="match status" value="1"/>
</dbReference>
<dbReference type="InterPro" id="IPR000524">
    <property type="entry name" value="Tscrpt_reg_HTH_GntR"/>
</dbReference>
<dbReference type="SUPFAM" id="SSF48008">
    <property type="entry name" value="GntR ligand-binding domain-like"/>
    <property type="match status" value="1"/>
</dbReference>
<keyword evidence="1" id="KW-0805">Transcription regulation</keyword>
<sequence length="247" mass="27945">MATTDLKLVHNGEKSLPERVADQLMNLIRTQELQAGDKLPNEFELAEQLQVGRGSIREAVKLLVARNILEIKRGKGTYIAQHTGEIQDPLGLAFCSDQFQLAFDLLEVRMQLEPWVVANAAQHATEEDCKKLLDKCQDVENNIRMGINHLDSDKAFHRAIASCTHNVVMPKLIPVIVYSVDLFGALTRRSLKNETIIQHRAITEAIMRHDPDAARDAMILHLQQNRDSLQLIKEKLNQSKEKENTSI</sequence>
<dbReference type="Proteomes" id="UP000657421">
    <property type="component" value="Unassembled WGS sequence"/>
</dbReference>
<dbReference type="InterPro" id="IPR011711">
    <property type="entry name" value="GntR_C"/>
</dbReference>
<evidence type="ECO:0000256" key="2">
    <source>
        <dbReference type="ARBA" id="ARBA00023125"/>
    </source>
</evidence>
<evidence type="ECO:0000256" key="3">
    <source>
        <dbReference type="ARBA" id="ARBA00023163"/>
    </source>
</evidence>
<organism evidence="5 6">
    <name type="scientific">Jingyaoa shaoxingensis</name>
    <dbReference type="NCBI Taxonomy" id="2763671"/>
    <lineage>
        <taxon>Bacteria</taxon>
        <taxon>Bacillati</taxon>
        <taxon>Bacillota</taxon>
        <taxon>Clostridia</taxon>
        <taxon>Lachnospirales</taxon>
        <taxon>Lachnospiraceae</taxon>
        <taxon>Jingyaoa</taxon>
    </lineage>
</organism>
<dbReference type="RefSeq" id="WP_249308124.1">
    <property type="nucleotide sequence ID" value="NZ_JACRSZ010000007.1"/>
</dbReference>
<dbReference type="Pfam" id="PF00392">
    <property type="entry name" value="GntR"/>
    <property type="match status" value="1"/>
</dbReference>
<dbReference type="Pfam" id="PF07729">
    <property type="entry name" value="FCD"/>
    <property type="match status" value="1"/>
</dbReference>
<dbReference type="PROSITE" id="PS50949">
    <property type="entry name" value="HTH_GNTR"/>
    <property type="match status" value="1"/>
</dbReference>
<keyword evidence="6" id="KW-1185">Reference proteome</keyword>
<gene>
    <name evidence="5" type="ORF">H8716_08380</name>
</gene>
<dbReference type="PANTHER" id="PTHR43537">
    <property type="entry name" value="TRANSCRIPTIONAL REGULATOR, GNTR FAMILY"/>
    <property type="match status" value="1"/>
</dbReference>
<dbReference type="InterPro" id="IPR036388">
    <property type="entry name" value="WH-like_DNA-bd_sf"/>
</dbReference>
<accession>A0ABR7N9M1</accession>
<dbReference type="EMBL" id="JACRSZ010000007">
    <property type="protein sequence ID" value="MBC8573097.1"/>
    <property type="molecule type" value="Genomic_DNA"/>
</dbReference>
<protein>
    <submittedName>
        <fullName evidence="5">FadR family transcriptional regulator</fullName>
    </submittedName>
</protein>
<reference evidence="5 6" key="1">
    <citation type="submission" date="2020-08" db="EMBL/GenBank/DDBJ databases">
        <title>Genome public.</title>
        <authorList>
            <person name="Liu C."/>
            <person name="Sun Q."/>
        </authorList>
    </citation>
    <scope>NUCLEOTIDE SEQUENCE [LARGE SCALE GENOMIC DNA]</scope>
    <source>
        <strain evidence="5 6">NSJ-46</strain>
    </source>
</reference>
<evidence type="ECO:0000256" key="1">
    <source>
        <dbReference type="ARBA" id="ARBA00023015"/>
    </source>
</evidence>
<proteinExistence type="predicted"/>
<keyword evidence="2" id="KW-0238">DNA-binding</keyword>
<feature type="domain" description="HTH gntR-type" evidence="4">
    <location>
        <begin position="14"/>
        <end position="82"/>
    </location>
</feature>
<comment type="caution">
    <text evidence="5">The sequence shown here is derived from an EMBL/GenBank/DDBJ whole genome shotgun (WGS) entry which is preliminary data.</text>
</comment>
<dbReference type="PRINTS" id="PR00035">
    <property type="entry name" value="HTHGNTR"/>
</dbReference>
<dbReference type="InterPro" id="IPR008920">
    <property type="entry name" value="TF_FadR/GntR_C"/>
</dbReference>
<keyword evidence="3" id="KW-0804">Transcription</keyword>